<dbReference type="PRINTS" id="PR00722">
    <property type="entry name" value="CHYMOTRYPSIN"/>
</dbReference>
<feature type="signal peptide" evidence="9">
    <location>
        <begin position="1"/>
        <end position="16"/>
    </location>
</feature>
<keyword evidence="4 8" id="KW-0720">Serine protease</keyword>
<organism evidence="12 13">
    <name type="scientific">Sitophilus oryzae</name>
    <name type="common">Rice weevil</name>
    <name type="synonym">Curculio oryzae</name>
    <dbReference type="NCBI Taxonomy" id="7048"/>
    <lineage>
        <taxon>Eukaryota</taxon>
        <taxon>Metazoa</taxon>
        <taxon>Ecdysozoa</taxon>
        <taxon>Arthropoda</taxon>
        <taxon>Hexapoda</taxon>
        <taxon>Insecta</taxon>
        <taxon>Pterygota</taxon>
        <taxon>Neoptera</taxon>
        <taxon>Endopterygota</taxon>
        <taxon>Coleoptera</taxon>
        <taxon>Polyphaga</taxon>
        <taxon>Cucujiformia</taxon>
        <taxon>Curculionidae</taxon>
        <taxon>Dryophthorinae</taxon>
        <taxon>Sitophilus</taxon>
    </lineage>
</organism>
<dbReference type="InterPro" id="IPR001254">
    <property type="entry name" value="Trypsin_dom"/>
</dbReference>
<dbReference type="Gene3D" id="3.30.1640.30">
    <property type="match status" value="1"/>
</dbReference>
<evidence type="ECO:0000256" key="6">
    <source>
        <dbReference type="ARBA" id="ARBA00023180"/>
    </source>
</evidence>
<dbReference type="InterPro" id="IPR022700">
    <property type="entry name" value="CLIP"/>
</dbReference>
<sequence length="373" mass="41237">MMYLILLFGIFCSVNAQNVGGFCRTPSGESAKCINIYQCNSILVLLRLPSRTSDQVQFLRDSQCGSGANGAPLVCCGSSSALVKTTLPEENIPYKANSLIPDRTSCGIQTNSRIFGGEQTDLDEYPWMAIFQYQNIRGEKKYGCAGSLINSRYVLTAGHCVTGPVLTKLGQLVNVRLGEWDTDSPNRDCREINGKQICNDPEINVGVDEIIPYPRYNPDDNDKSHDIALIRLQRPVQFTKYIFPICLPLPNEGSVINDSLIVAGWGKTEYGRNSNLKLKLEVPFTDKTSCASLFRTYNINIGNGQICAGGADGKDSCTGDSGGPLMRTFPNDQFRWYIEGIVSFGMRCGTEGWPAVYTRVAEYVAWVHRTVRQ</sequence>
<dbReference type="InterPro" id="IPR051487">
    <property type="entry name" value="Ser/Thr_Proteases_Immune/Dev"/>
</dbReference>
<dbReference type="Gene3D" id="2.40.10.10">
    <property type="entry name" value="Trypsin-like serine proteases"/>
    <property type="match status" value="2"/>
</dbReference>
<evidence type="ECO:0000256" key="4">
    <source>
        <dbReference type="ARBA" id="ARBA00022825"/>
    </source>
</evidence>
<dbReference type="SMART" id="SM00680">
    <property type="entry name" value="CLIP"/>
    <property type="match status" value="1"/>
</dbReference>
<keyword evidence="9" id="KW-0964">Secreted</keyword>
<comment type="subcellular location">
    <subcellularLocation>
        <location evidence="9">Secreted</location>
    </subcellularLocation>
</comment>
<feature type="domain" description="Clip" evidence="11">
    <location>
        <begin position="22"/>
        <end position="76"/>
    </location>
</feature>
<evidence type="ECO:0000259" key="11">
    <source>
        <dbReference type="PROSITE" id="PS51888"/>
    </source>
</evidence>
<dbReference type="CDD" id="cd00190">
    <property type="entry name" value="Tryp_SPc"/>
    <property type="match status" value="1"/>
</dbReference>
<gene>
    <name evidence="13" type="primary">LOC115891316</name>
</gene>
<evidence type="ECO:0000259" key="10">
    <source>
        <dbReference type="PROSITE" id="PS50240"/>
    </source>
</evidence>
<feature type="domain" description="Peptidase S1" evidence="10">
    <location>
        <begin position="114"/>
        <end position="372"/>
    </location>
</feature>
<dbReference type="PROSITE" id="PS00135">
    <property type="entry name" value="TRYPSIN_SER"/>
    <property type="match status" value="1"/>
</dbReference>
<dbReference type="GeneID" id="115891316"/>
<dbReference type="InterPro" id="IPR043504">
    <property type="entry name" value="Peptidase_S1_PA_chymotrypsin"/>
</dbReference>
<dbReference type="Proteomes" id="UP000504635">
    <property type="component" value="Unplaced"/>
</dbReference>
<accession>A0A6J2YWJ0</accession>
<evidence type="ECO:0000256" key="3">
    <source>
        <dbReference type="ARBA" id="ARBA00022801"/>
    </source>
</evidence>
<dbReference type="GO" id="GO:0005576">
    <property type="term" value="C:extracellular region"/>
    <property type="evidence" value="ECO:0007669"/>
    <property type="project" value="UniProtKB-SubCell"/>
</dbReference>
<dbReference type="PANTHER" id="PTHR24256">
    <property type="entry name" value="TRYPTASE-RELATED"/>
    <property type="match status" value="1"/>
</dbReference>
<dbReference type="PROSITE" id="PS51888">
    <property type="entry name" value="CLIP"/>
    <property type="match status" value="1"/>
</dbReference>
<evidence type="ECO:0000256" key="2">
    <source>
        <dbReference type="ARBA" id="ARBA00022729"/>
    </source>
</evidence>
<dbReference type="PROSITE" id="PS00134">
    <property type="entry name" value="TRYPSIN_HIS"/>
    <property type="match status" value="1"/>
</dbReference>
<dbReference type="GO" id="GO:0004252">
    <property type="term" value="F:serine-type endopeptidase activity"/>
    <property type="evidence" value="ECO:0007669"/>
    <property type="project" value="UniProtKB-UniRule"/>
</dbReference>
<dbReference type="AlphaFoldDB" id="A0A6J2YWJ0"/>
<dbReference type="RefSeq" id="XP_030767624.1">
    <property type="nucleotide sequence ID" value="XM_030911764.1"/>
</dbReference>
<dbReference type="InterPro" id="IPR033116">
    <property type="entry name" value="TRYPSIN_SER"/>
</dbReference>
<keyword evidence="5" id="KW-1015">Disulfide bond</keyword>
<dbReference type="GO" id="GO:0006508">
    <property type="term" value="P:proteolysis"/>
    <property type="evidence" value="ECO:0007669"/>
    <property type="project" value="UniProtKB-KW"/>
</dbReference>
<comment type="similarity">
    <text evidence="7 9">Belongs to the peptidase S1 family. CLIP subfamily.</text>
</comment>
<proteinExistence type="inferred from homology"/>
<dbReference type="InterPro" id="IPR038565">
    <property type="entry name" value="CLIP_sf"/>
</dbReference>
<evidence type="ECO:0000313" key="12">
    <source>
        <dbReference type="Proteomes" id="UP000504635"/>
    </source>
</evidence>
<evidence type="ECO:0000256" key="5">
    <source>
        <dbReference type="ARBA" id="ARBA00023157"/>
    </source>
</evidence>
<evidence type="ECO:0000256" key="9">
    <source>
        <dbReference type="RuleBase" id="RU366078"/>
    </source>
</evidence>
<dbReference type="EC" id="3.4.21.-" evidence="8"/>
<feature type="chain" id="PRO_5027150971" description="CLIP domain-containing serine protease" evidence="9">
    <location>
        <begin position="17"/>
        <end position="373"/>
    </location>
</feature>
<evidence type="ECO:0000256" key="1">
    <source>
        <dbReference type="ARBA" id="ARBA00022670"/>
    </source>
</evidence>
<evidence type="ECO:0000256" key="8">
    <source>
        <dbReference type="RuleBase" id="RU363034"/>
    </source>
</evidence>
<dbReference type="OrthoDB" id="8114044at2759"/>
<dbReference type="InterPro" id="IPR018114">
    <property type="entry name" value="TRYPSIN_HIS"/>
</dbReference>
<dbReference type="InterPro" id="IPR009003">
    <property type="entry name" value="Peptidase_S1_PA"/>
</dbReference>
<keyword evidence="1 8" id="KW-0645">Protease</keyword>
<dbReference type="FunFam" id="2.40.10.10:FF:000028">
    <property type="entry name" value="Serine protease easter"/>
    <property type="match status" value="1"/>
</dbReference>
<dbReference type="Pfam" id="PF12032">
    <property type="entry name" value="CLIP"/>
    <property type="match status" value="1"/>
</dbReference>
<dbReference type="FunFam" id="2.40.10.10:FF:000084">
    <property type="entry name" value="Serine protease easter"/>
    <property type="match status" value="1"/>
</dbReference>
<comment type="domain">
    <text evidence="9">The clip domain consists of 35-55 residues which are 'knitted' together usually by 3 conserved disulfide bonds forming a clip-like compact structure.</text>
</comment>
<dbReference type="PROSITE" id="PS50240">
    <property type="entry name" value="TRYPSIN_DOM"/>
    <property type="match status" value="1"/>
</dbReference>
<evidence type="ECO:0000256" key="7">
    <source>
        <dbReference type="ARBA" id="ARBA00024195"/>
    </source>
</evidence>
<evidence type="ECO:0000313" key="13">
    <source>
        <dbReference type="RefSeq" id="XP_030767624.1"/>
    </source>
</evidence>
<keyword evidence="2 9" id="KW-0732">Signal</keyword>
<reference evidence="13" key="1">
    <citation type="submission" date="2025-08" db="UniProtKB">
        <authorList>
            <consortium name="RefSeq"/>
        </authorList>
    </citation>
    <scope>IDENTIFICATION</scope>
    <source>
        <tissue evidence="13">Gonads</tissue>
    </source>
</reference>
<protein>
    <recommendedName>
        <fullName evidence="9">CLIP domain-containing serine protease</fullName>
        <ecNumber evidence="8">3.4.21.-</ecNumber>
    </recommendedName>
</protein>
<dbReference type="InParanoid" id="A0A6J2YWJ0"/>
<keyword evidence="12" id="KW-1185">Reference proteome</keyword>
<dbReference type="SUPFAM" id="SSF50494">
    <property type="entry name" value="Trypsin-like serine proteases"/>
    <property type="match status" value="1"/>
</dbReference>
<keyword evidence="3 8" id="KW-0378">Hydrolase</keyword>
<dbReference type="Pfam" id="PF00089">
    <property type="entry name" value="Trypsin"/>
    <property type="match status" value="1"/>
</dbReference>
<dbReference type="KEGG" id="soy:115891316"/>
<name>A0A6J2YWJ0_SITOR</name>
<dbReference type="InterPro" id="IPR001314">
    <property type="entry name" value="Peptidase_S1A"/>
</dbReference>
<dbReference type="FunCoup" id="A0A6J2YWJ0">
    <property type="interactions" value="22"/>
</dbReference>
<keyword evidence="6" id="KW-0325">Glycoprotein</keyword>
<dbReference type="SMART" id="SM00020">
    <property type="entry name" value="Tryp_SPc"/>
    <property type="match status" value="1"/>
</dbReference>